<proteinExistence type="predicted"/>
<dbReference type="AlphaFoldDB" id="A0AAV4RLZ8"/>
<keyword evidence="2" id="KW-1185">Reference proteome</keyword>
<protein>
    <submittedName>
        <fullName evidence="1">Uncharacterized protein</fullName>
    </submittedName>
</protein>
<comment type="caution">
    <text evidence="1">The sequence shown here is derived from an EMBL/GenBank/DDBJ whole genome shotgun (WGS) entry which is preliminary data.</text>
</comment>
<evidence type="ECO:0000313" key="2">
    <source>
        <dbReference type="Proteomes" id="UP001054837"/>
    </source>
</evidence>
<dbReference type="EMBL" id="BPLQ01006260">
    <property type="protein sequence ID" value="GIY21177.1"/>
    <property type="molecule type" value="Genomic_DNA"/>
</dbReference>
<organism evidence="1 2">
    <name type="scientific">Caerostris darwini</name>
    <dbReference type="NCBI Taxonomy" id="1538125"/>
    <lineage>
        <taxon>Eukaryota</taxon>
        <taxon>Metazoa</taxon>
        <taxon>Ecdysozoa</taxon>
        <taxon>Arthropoda</taxon>
        <taxon>Chelicerata</taxon>
        <taxon>Arachnida</taxon>
        <taxon>Araneae</taxon>
        <taxon>Araneomorphae</taxon>
        <taxon>Entelegynae</taxon>
        <taxon>Araneoidea</taxon>
        <taxon>Araneidae</taxon>
        <taxon>Caerostris</taxon>
    </lineage>
</organism>
<reference evidence="1 2" key="1">
    <citation type="submission" date="2021-06" db="EMBL/GenBank/DDBJ databases">
        <title>Caerostris darwini draft genome.</title>
        <authorList>
            <person name="Kono N."/>
            <person name="Arakawa K."/>
        </authorList>
    </citation>
    <scope>NUCLEOTIDE SEQUENCE [LARGE SCALE GENOMIC DNA]</scope>
</reference>
<accession>A0AAV4RLZ8</accession>
<gene>
    <name evidence="1" type="ORF">CDAR_482691</name>
</gene>
<dbReference type="Proteomes" id="UP001054837">
    <property type="component" value="Unassembled WGS sequence"/>
</dbReference>
<evidence type="ECO:0000313" key="1">
    <source>
        <dbReference type="EMBL" id="GIY21177.1"/>
    </source>
</evidence>
<sequence>MCKALLCNFTCTVFNYLCFQNRTDIPITGCKGSSHSPTQKETRRLVNSCRSEQCTTKIAKLCSAPMSSVAKGLPITHVSQKGKLKLKIIGERPEMKGRWALFRRKASTPNYLGRCHPPFLLPFQSTQSGSGAVAKIIKSTEICREQIIIQIWNVKIC</sequence>
<name>A0AAV4RLZ8_9ARAC</name>